<protein>
    <submittedName>
        <fullName evidence="1">Uncharacterized protein</fullName>
    </submittedName>
</protein>
<sequence>MILFGEYLQLKLQLQTPSAKGYSLI</sequence>
<accession>A0A382D9E1</accession>
<dbReference type="AlphaFoldDB" id="A0A382D9E1"/>
<name>A0A382D9E1_9ZZZZ</name>
<dbReference type="EMBL" id="UINC01038119">
    <property type="protein sequence ID" value="SVB34644.1"/>
    <property type="molecule type" value="Genomic_DNA"/>
</dbReference>
<reference evidence="1" key="1">
    <citation type="submission" date="2018-05" db="EMBL/GenBank/DDBJ databases">
        <authorList>
            <person name="Lanie J.A."/>
            <person name="Ng W.-L."/>
            <person name="Kazmierczak K.M."/>
            <person name="Andrzejewski T.M."/>
            <person name="Davidsen T.M."/>
            <person name="Wayne K.J."/>
            <person name="Tettelin H."/>
            <person name="Glass J.I."/>
            <person name="Rusch D."/>
            <person name="Podicherti R."/>
            <person name="Tsui H.-C.T."/>
            <person name="Winkler M.E."/>
        </authorList>
    </citation>
    <scope>NUCLEOTIDE SEQUENCE</scope>
</reference>
<proteinExistence type="predicted"/>
<gene>
    <name evidence="1" type="ORF">METZ01_LOCUS187498</name>
</gene>
<evidence type="ECO:0000313" key="1">
    <source>
        <dbReference type="EMBL" id="SVB34644.1"/>
    </source>
</evidence>
<organism evidence="1">
    <name type="scientific">marine metagenome</name>
    <dbReference type="NCBI Taxonomy" id="408172"/>
    <lineage>
        <taxon>unclassified sequences</taxon>
        <taxon>metagenomes</taxon>
        <taxon>ecological metagenomes</taxon>
    </lineage>
</organism>